<evidence type="ECO:0000313" key="4">
    <source>
        <dbReference type="Proteomes" id="UP001562425"/>
    </source>
</evidence>
<dbReference type="EMBL" id="JBEHCU010005740">
    <property type="protein sequence ID" value="KAL1398860.1"/>
    <property type="molecule type" value="Genomic_DNA"/>
</dbReference>
<dbReference type="Proteomes" id="UP001562425">
    <property type="component" value="Unassembled WGS sequence"/>
</dbReference>
<keyword evidence="4" id="KW-1185">Reference proteome</keyword>
<reference evidence="3 4" key="1">
    <citation type="submission" date="2024-05" db="EMBL/GenBank/DDBJ databases">
        <title>Culex pipiens pipiens assembly and annotation.</title>
        <authorList>
            <person name="Alout H."/>
            <person name="Durand T."/>
        </authorList>
    </citation>
    <scope>NUCLEOTIDE SEQUENCE [LARGE SCALE GENOMIC DNA]</scope>
    <source>
        <strain evidence="3">HA-2024</strain>
        <tissue evidence="3">Whole body</tissue>
    </source>
</reference>
<organism evidence="3 4">
    <name type="scientific">Culex pipiens pipiens</name>
    <name type="common">Northern house mosquito</name>
    <dbReference type="NCBI Taxonomy" id="38569"/>
    <lineage>
        <taxon>Eukaryota</taxon>
        <taxon>Metazoa</taxon>
        <taxon>Ecdysozoa</taxon>
        <taxon>Arthropoda</taxon>
        <taxon>Hexapoda</taxon>
        <taxon>Insecta</taxon>
        <taxon>Pterygota</taxon>
        <taxon>Neoptera</taxon>
        <taxon>Endopterygota</taxon>
        <taxon>Diptera</taxon>
        <taxon>Nematocera</taxon>
        <taxon>Culicoidea</taxon>
        <taxon>Culicidae</taxon>
        <taxon>Culicinae</taxon>
        <taxon>Culicini</taxon>
        <taxon>Culex</taxon>
        <taxon>Culex</taxon>
    </lineage>
</organism>
<gene>
    <name evidence="3" type="ORF">pipiens_008623</name>
</gene>
<feature type="domain" description="Laminin G" evidence="2">
    <location>
        <begin position="1"/>
        <end position="75"/>
    </location>
</feature>
<dbReference type="Pfam" id="PF02210">
    <property type="entry name" value="Laminin_G_2"/>
    <property type="match status" value="1"/>
</dbReference>
<evidence type="ECO:0000259" key="2">
    <source>
        <dbReference type="PROSITE" id="PS50025"/>
    </source>
</evidence>
<evidence type="ECO:0000256" key="1">
    <source>
        <dbReference type="PROSITE-ProRule" id="PRU00122"/>
    </source>
</evidence>
<dbReference type="AlphaFoldDB" id="A0ABD1DGQ9"/>
<dbReference type="InterPro" id="IPR013320">
    <property type="entry name" value="ConA-like_dom_sf"/>
</dbReference>
<protein>
    <recommendedName>
        <fullName evidence="2">Laminin G domain-containing protein</fullName>
    </recommendedName>
</protein>
<dbReference type="InterPro" id="IPR001791">
    <property type="entry name" value="Laminin_G"/>
</dbReference>
<accession>A0ABD1DGQ9</accession>
<comment type="caution">
    <text evidence="3">The sequence shown here is derived from an EMBL/GenBank/DDBJ whole genome shotgun (WGS) entry which is preliminary data.</text>
</comment>
<name>A0ABD1DGQ9_CULPP</name>
<dbReference type="Gene3D" id="2.60.120.200">
    <property type="match status" value="1"/>
</dbReference>
<sequence>MGQWHTIKIDQLPEVMTVSPNGFWHLSLPHSLYLGGVHNIHTLPMSLRDKGSFAGCVQKVSFKNGRKEEFAPSRN</sequence>
<evidence type="ECO:0000313" key="3">
    <source>
        <dbReference type="EMBL" id="KAL1398860.1"/>
    </source>
</evidence>
<dbReference type="SUPFAM" id="SSF49899">
    <property type="entry name" value="Concanavalin A-like lectins/glucanases"/>
    <property type="match status" value="1"/>
</dbReference>
<comment type="caution">
    <text evidence="1">Lacks conserved residue(s) required for the propagation of feature annotation.</text>
</comment>
<dbReference type="PROSITE" id="PS50025">
    <property type="entry name" value="LAM_G_DOMAIN"/>
    <property type="match status" value="1"/>
</dbReference>
<proteinExistence type="predicted"/>